<organism evidence="2 3">
    <name type="scientific">Penicillium oxalicum (strain 114-2 / CGMCC 5302)</name>
    <name type="common">Penicillium decumbens</name>
    <dbReference type="NCBI Taxonomy" id="933388"/>
    <lineage>
        <taxon>Eukaryota</taxon>
        <taxon>Fungi</taxon>
        <taxon>Dikarya</taxon>
        <taxon>Ascomycota</taxon>
        <taxon>Pezizomycotina</taxon>
        <taxon>Eurotiomycetes</taxon>
        <taxon>Eurotiomycetidae</taxon>
        <taxon>Eurotiales</taxon>
        <taxon>Aspergillaceae</taxon>
        <taxon>Penicillium</taxon>
    </lineage>
</organism>
<feature type="compositionally biased region" description="Low complexity" evidence="1">
    <location>
        <begin position="31"/>
        <end position="42"/>
    </location>
</feature>
<dbReference type="AlphaFoldDB" id="S7ZFF8"/>
<gene>
    <name evidence="2" type="ORF">PDE_02309</name>
</gene>
<dbReference type="Proteomes" id="UP000019376">
    <property type="component" value="Unassembled WGS sequence"/>
</dbReference>
<accession>S7ZFF8</accession>
<dbReference type="EMBL" id="KB644410">
    <property type="protein sequence ID" value="EPS27366.1"/>
    <property type="molecule type" value="Genomic_DNA"/>
</dbReference>
<evidence type="ECO:0000313" key="3">
    <source>
        <dbReference type="Proteomes" id="UP000019376"/>
    </source>
</evidence>
<keyword evidence="3" id="KW-1185">Reference proteome</keyword>
<name>S7ZFF8_PENO1</name>
<proteinExistence type="predicted"/>
<sequence length="168" mass="18777">MVTSLYPSTTRPLHAFIPYQTTSPPPPYHTGSGTPSPGKPSSLLLLHLFSSPPPRKRKKKKGPILCSLTTPVRLSIDSGNHQTVKKKKKREETKGRQCQIFTNHKRSQSSLQFPPPIFLPTPLSSLCPCKASARSPRRVIQSHTNLHPSGPLPLWTLQVHNHITRCWT</sequence>
<protein>
    <submittedName>
        <fullName evidence="2">Uncharacterized protein</fullName>
    </submittedName>
</protein>
<reference evidence="2 3" key="1">
    <citation type="journal article" date="2013" name="PLoS ONE">
        <title>Genomic and secretomic analyses reveal unique features of the lignocellulolytic enzyme system of Penicillium decumbens.</title>
        <authorList>
            <person name="Liu G."/>
            <person name="Zhang L."/>
            <person name="Wei X."/>
            <person name="Zou G."/>
            <person name="Qin Y."/>
            <person name="Ma L."/>
            <person name="Li J."/>
            <person name="Zheng H."/>
            <person name="Wang S."/>
            <person name="Wang C."/>
            <person name="Xun L."/>
            <person name="Zhao G.-P."/>
            <person name="Zhou Z."/>
            <person name="Qu Y."/>
        </authorList>
    </citation>
    <scope>NUCLEOTIDE SEQUENCE [LARGE SCALE GENOMIC DNA]</scope>
    <source>
        <strain evidence="3">114-2 / CGMCC 5302</strain>
    </source>
</reference>
<evidence type="ECO:0000313" key="2">
    <source>
        <dbReference type="EMBL" id="EPS27366.1"/>
    </source>
</evidence>
<evidence type="ECO:0000256" key="1">
    <source>
        <dbReference type="SAM" id="MobiDB-lite"/>
    </source>
</evidence>
<feature type="region of interest" description="Disordered" evidence="1">
    <location>
        <begin position="17"/>
        <end position="42"/>
    </location>
</feature>
<dbReference type="HOGENOM" id="CLU_1587067_0_0_1"/>